<evidence type="ECO:0000313" key="17">
    <source>
        <dbReference type="Proteomes" id="UP001652663"/>
    </source>
</evidence>
<evidence type="ECO:0000256" key="4">
    <source>
        <dbReference type="ARBA" id="ARBA00022729"/>
    </source>
</evidence>
<keyword evidence="7 12" id="KW-1015">Disulfide bond</keyword>
<evidence type="ECO:0000256" key="15">
    <source>
        <dbReference type="SAM" id="SignalP"/>
    </source>
</evidence>
<accession>A0ABM4QNB3</accession>
<protein>
    <recommendedName>
        <fullName evidence="2 11">Membrane cofactor protein</fullName>
    </recommendedName>
</protein>
<evidence type="ECO:0000256" key="11">
    <source>
        <dbReference type="PIRNR" id="PIRNR037971"/>
    </source>
</evidence>
<feature type="compositionally biased region" description="Polar residues" evidence="13">
    <location>
        <begin position="298"/>
        <end position="307"/>
    </location>
</feature>
<proteinExistence type="predicted"/>
<feature type="domain" description="Sushi" evidence="16">
    <location>
        <begin position="235"/>
        <end position="294"/>
    </location>
</feature>
<keyword evidence="8" id="KW-0325">Glycoprotein</keyword>
<keyword evidence="3 12" id="KW-0768">Sushi</keyword>
<keyword evidence="6 11" id="KW-0472">Membrane</keyword>
<comment type="subcellular location">
    <subcellularLocation>
        <location evidence="11">Cytoplasmic vesicle</location>
        <location evidence="11">Secretory vesicle</location>
        <location evidence="11">Acrosome inner membrane</location>
    </subcellularLocation>
    <subcellularLocation>
        <location evidence="1">Membrane</location>
        <topology evidence="1">Single-pass membrane protein</topology>
    </subcellularLocation>
</comment>
<feature type="disulfide bond" evidence="12">
    <location>
        <begin position="265"/>
        <end position="292"/>
    </location>
</feature>
<gene>
    <name evidence="18" type="primary">CD46</name>
</gene>
<evidence type="ECO:0000256" key="2">
    <source>
        <dbReference type="ARBA" id="ARBA00017517"/>
    </source>
</evidence>
<dbReference type="InterPro" id="IPR000436">
    <property type="entry name" value="Sushi_SCR_CCP_dom"/>
</dbReference>
<evidence type="ECO:0000256" key="13">
    <source>
        <dbReference type="SAM" id="MobiDB-lite"/>
    </source>
</evidence>
<dbReference type="CDD" id="cd00033">
    <property type="entry name" value="CCP"/>
    <property type="match status" value="4"/>
</dbReference>
<comment type="caution">
    <text evidence="12">Lacks conserved residue(s) required for the propagation of feature annotation.</text>
</comment>
<evidence type="ECO:0000256" key="3">
    <source>
        <dbReference type="ARBA" id="ARBA00022659"/>
    </source>
</evidence>
<evidence type="ECO:0000256" key="5">
    <source>
        <dbReference type="ARBA" id="ARBA00022737"/>
    </source>
</evidence>
<feature type="region of interest" description="Disordered" evidence="13">
    <location>
        <begin position="290"/>
        <end position="322"/>
    </location>
</feature>
<dbReference type="InterPro" id="IPR017341">
    <property type="entry name" value="CD46"/>
</dbReference>
<feature type="signal peptide" evidence="15">
    <location>
        <begin position="1"/>
        <end position="42"/>
    </location>
</feature>
<evidence type="ECO:0000256" key="8">
    <source>
        <dbReference type="ARBA" id="ARBA00023180"/>
    </source>
</evidence>
<feature type="domain" description="Sushi" evidence="16">
    <location>
        <begin position="105"/>
        <end position="168"/>
    </location>
</feature>
<dbReference type="SUPFAM" id="SSF57535">
    <property type="entry name" value="Complement control module/SCR domain"/>
    <property type="match status" value="4"/>
</dbReference>
<organism evidence="17 18">
    <name type="scientific">Bos indicus</name>
    <name type="common">Zebu</name>
    <dbReference type="NCBI Taxonomy" id="9915"/>
    <lineage>
        <taxon>Eukaryota</taxon>
        <taxon>Metazoa</taxon>
        <taxon>Chordata</taxon>
        <taxon>Craniata</taxon>
        <taxon>Vertebrata</taxon>
        <taxon>Euteleostomi</taxon>
        <taxon>Mammalia</taxon>
        <taxon>Eutheria</taxon>
        <taxon>Laurasiatheria</taxon>
        <taxon>Artiodactyla</taxon>
        <taxon>Ruminantia</taxon>
        <taxon>Pecora</taxon>
        <taxon>Bovidae</taxon>
        <taxon>Bovinae</taxon>
        <taxon>Bos</taxon>
    </lineage>
</organism>
<dbReference type="GeneID" id="109570419"/>
<feature type="domain" description="Sushi" evidence="16">
    <location>
        <begin position="169"/>
        <end position="234"/>
    </location>
</feature>
<dbReference type="PIRSF" id="PIRSF037971">
    <property type="entry name" value="TLX_CD46"/>
    <property type="match status" value="1"/>
</dbReference>
<comment type="subunit">
    <text evidence="10">Interacts with C3b. Interacts with C4b. Interacts with moesin/MSN.</text>
</comment>
<keyword evidence="5" id="KW-0677">Repeat</keyword>
<evidence type="ECO:0000256" key="10">
    <source>
        <dbReference type="ARBA" id="ARBA00047055"/>
    </source>
</evidence>
<name>A0ABM4QNB3_BOSIN</name>
<dbReference type="InterPro" id="IPR035976">
    <property type="entry name" value="Sushi/SCR/CCP_sf"/>
</dbReference>
<sequence>MRASCTPLKAPLRRPERLASSGRFAWVLLLAPLLLLPTSSDACDDPPRFVSMKPQGTLKPSYSPGEQIVYECRLGFQPITPGQVLALICQDNNTWSSLQEGCKKRRCPTLADPTNGQVILVNGSTEFGSEVHYVCNNGYYLLGTNISYCEVSSGTGVNWSDNPPTCEKILCQPPPEIQNGKYTNNHKDVFEYNEVVAYSCDPSNGPDEYSLVGESKLTCIGNGEWSSQPPQCKVVKCVYPAIEHGTIVSGFGPKYYYKATVVLKCNEGFNLYGNSVVVCGENSTWEPELPKCIKDSKPTSPTMTSGLSHPGHPPRPTDASPPNGAEGLGAGYIVLVIVAVLIGVGLLLCLYCCFCRQRKKGKAECSATYTTYQDKATTATEQMN</sequence>
<dbReference type="Gene3D" id="2.10.70.10">
    <property type="entry name" value="Complement Module, domain 1"/>
    <property type="match status" value="4"/>
</dbReference>
<keyword evidence="9 11" id="KW-0278">Fertilization</keyword>
<evidence type="ECO:0000256" key="14">
    <source>
        <dbReference type="SAM" id="Phobius"/>
    </source>
</evidence>
<evidence type="ECO:0000313" key="18">
    <source>
        <dbReference type="RefSeq" id="XP_070624790.1"/>
    </source>
</evidence>
<dbReference type="PANTHER" id="PTHR46393:SF7">
    <property type="entry name" value="COMPLEMENT C2"/>
    <property type="match status" value="1"/>
</dbReference>
<evidence type="ECO:0000256" key="1">
    <source>
        <dbReference type="ARBA" id="ARBA00004167"/>
    </source>
</evidence>
<dbReference type="PANTHER" id="PTHR46393">
    <property type="entry name" value="SUSHI DOMAIN-CONTAINING PROTEIN"/>
    <property type="match status" value="1"/>
</dbReference>
<keyword evidence="4 15" id="KW-0732">Signal</keyword>
<evidence type="ECO:0000256" key="12">
    <source>
        <dbReference type="PROSITE-ProRule" id="PRU00302"/>
    </source>
</evidence>
<evidence type="ECO:0000256" key="6">
    <source>
        <dbReference type="ARBA" id="ARBA00023136"/>
    </source>
</evidence>
<dbReference type="PROSITE" id="PS50923">
    <property type="entry name" value="SUSHI"/>
    <property type="match status" value="4"/>
</dbReference>
<evidence type="ECO:0000259" key="16">
    <source>
        <dbReference type="PROSITE" id="PS50923"/>
    </source>
</evidence>
<keyword evidence="14" id="KW-0812">Transmembrane</keyword>
<dbReference type="Pfam" id="PF00084">
    <property type="entry name" value="Sushi"/>
    <property type="match status" value="4"/>
</dbReference>
<dbReference type="RefSeq" id="XP_070624790.1">
    <property type="nucleotide sequence ID" value="XM_070768689.1"/>
</dbReference>
<reference evidence="18" key="1">
    <citation type="submission" date="2025-08" db="UniProtKB">
        <authorList>
            <consortium name="RefSeq"/>
        </authorList>
    </citation>
    <scope>IDENTIFICATION</scope>
    <source>
        <tissue evidence="18">Blood</tissue>
    </source>
</reference>
<evidence type="ECO:0000256" key="7">
    <source>
        <dbReference type="ARBA" id="ARBA00023157"/>
    </source>
</evidence>
<keyword evidence="14" id="KW-1133">Transmembrane helix</keyword>
<feature type="chain" id="PRO_5047164233" description="Membrane cofactor protein" evidence="15">
    <location>
        <begin position="43"/>
        <end position="384"/>
    </location>
</feature>
<evidence type="ECO:0000256" key="9">
    <source>
        <dbReference type="ARBA" id="ARBA00023279"/>
    </source>
</evidence>
<feature type="transmembrane region" description="Helical" evidence="14">
    <location>
        <begin position="330"/>
        <end position="354"/>
    </location>
</feature>
<keyword evidence="17" id="KW-1185">Reference proteome</keyword>
<comment type="function">
    <text evidence="11">Acts as a cofactor for complement factor I, a serine protease which protects autologous cells against complement-mediated injury by cleaving C3b and C4b deposited on host tissue. May be involved in the fusion of the spermatozoa with the oocyte during fertilization.</text>
</comment>
<dbReference type="SMART" id="SM00032">
    <property type="entry name" value="CCP"/>
    <property type="match status" value="4"/>
</dbReference>
<dbReference type="Proteomes" id="UP001652663">
    <property type="component" value="Chromosome 16"/>
</dbReference>
<feature type="domain" description="Sushi" evidence="16">
    <location>
        <begin position="41"/>
        <end position="104"/>
    </location>
</feature>